<evidence type="ECO:0000259" key="1">
    <source>
        <dbReference type="Pfam" id="PF23868"/>
    </source>
</evidence>
<reference evidence="2 3" key="1">
    <citation type="submission" date="2019-09" db="EMBL/GenBank/DDBJ databases">
        <authorList>
            <person name="Brejova B."/>
        </authorList>
    </citation>
    <scope>NUCLEOTIDE SEQUENCE [LARGE SCALE GENOMIC DNA]</scope>
</reference>
<accession>A0A5E8B3Q9</accession>
<evidence type="ECO:0000313" key="3">
    <source>
        <dbReference type="Proteomes" id="UP000398389"/>
    </source>
</evidence>
<dbReference type="EMBL" id="CABVLU010000001">
    <property type="protein sequence ID" value="VVT45441.1"/>
    <property type="molecule type" value="Genomic_DNA"/>
</dbReference>
<dbReference type="RefSeq" id="XP_031851365.1">
    <property type="nucleotide sequence ID" value="XM_031995474.1"/>
</dbReference>
<dbReference type="AlphaFoldDB" id="A0A5E8B3Q9"/>
<protein>
    <recommendedName>
        <fullName evidence="1">Mmc1 C-terminal domain-containing protein</fullName>
    </recommendedName>
</protein>
<dbReference type="Pfam" id="PF23867">
    <property type="entry name" value="Mmc1_N"/>
    <property type="match status" value="1"/>
</dbReference>
<keyword evidence="3" id="KW-1185">Reference proteome</keyword>
<organism evidence="2 3">
    <name type="scientific">Magnusiomyces paraingens</name>
    <dbReference type="NCBI Taxonomy" id="2606893"/>
    <lineage>
        <taxon>Eukaryota</taxon>
        <taxon>Fungi</taxon>
        <taxon>Dikarya</taxon>
        <taxon>Ascomycota</taxon>
        <taxon>Saccharomycotina</taxon>
        <taxon>Dipodascomycetes</taxon>
        <taxon>Dipodascales</taxon>
        <taxon>Dipodascaceae</taxon>
        <taxon>Magnusiomyces</taxon>
    </lineage>
</organism>
<feature type="domain" description="Mmc1 C-terminal" evidence="1">
    <location>
        <begin position="340"/>
        <end position="552"/>
    </location>
</feature>
<evidence type="ECO:0000313" key="2">
    <source>
        <dbReference type="EMBL" id="VVT45441.1"/>
    </source>
</evidence>
<sequence>MLLLPLRRPPSRSSKIPLRSLSTLPSSLLTRLKVQFPDTRAANGFLHARINLLLANDPAVRVAIVPLPGTSRKAIARNLDVALADPLATDQVWRDAIRDRNLAKNTLVRHAREYNAAPITHNSIVEYEVPLTVPREGLIPENTPEENVPEVLSEASQRIAILEATSAADSLDHILRCHRVVYITSDVKDAELAARWPDKYLFPGTEALPSLVLVDYSAEKRKYTADSTIKALPFPIVSSESADEANTLLRKSPQNVDQYLALHARANTQAINSALFAYPPAGSTVLSGKVPEVKSLSDIANLANAQHTLAQTVLASTRAIVDAEEQVTQAVAAEGAEMARRRAAWSAEAHTELQTSLAEHLTSLFGNGPTPMPNTIPWYKLYWRVDDIFSTVDETFLRYYFLPRAEDRFKYLCGRVDQFADLHQFPSEKEAQVVEQAALDSITTLPDETKPTPTISSPSVPDVFGRARRTLLETAGAQLHNSGLRALLTNLVGVQLPLVVLPLTAVYGLDYCSLYAAGSVMALGVVVGAARIQRAWARAAAQFTTQVTETARATIAEAEKELWGKWDARVEAQRKVSGHRRETVSELEKLLK</sequence>
<dbReference type="Pfam" id="PF23868">
    <property type="entry name" value="Mmc1_C"/>
    <property type="match status" value="1"/>
</dbReference>
<dbReference type="PANTHER" id="PTHR38644:SF1">
    <property type="entry name" value="EXPRESSED PROTEIN"/>
    <property type="match status" value="1"/>
</dbReference>
<name>A0A5E8B3Q9_9ASCO</name>
<gene>
    <name evidence="2" type="ORF">SAPINGB_P000751</name>
</gene>
<proteinExistence type="predicted"/>
<dbReference type="OrthoDB" id="5319015at2759"/>
<dbReference type="Proteomes" id="UP000398389">
    <property type="component" value="Unassembled WGS sequence"/>
</dbReference>
<dbReference type="PANTHER" id="PTHR38644">
    <property type="entry name" value="EXPRESSED PROTEIN"/>
    <property type="match status" value="1"/>
</dbReference>
<dbReference type="GeneID" id="43579574"/>
<dbReference type="InterPro" id="IPR056196">
    <property type="entry name" value="Mmc1_C"/>
</dbReference>